<evidence type="ECO:0000256" key="5">
    <source>
        <dbReference type="ARBA" id="ARBA00022833"/>
    </source>
</evidence>
<evidence type="ECO:0000256" key="7">
    <source>
        <dbReference type="ARBA" id="ARBA00023125"/>
    </source>
</evidence>
<dbReference type="InterPro" id="IPR036390">
    <property type="entry name" value="WH_DNA-bd_sf"/>
</dbReference>
<dbReference type="Gene3D" id="1.10.10.10">
    <property type="entry name" value="Winged helix-like DNA-binding domain superfamily/Winged helix DNA-binding domain"/>
    <property type="match status" value="1"/>
</dbReference>
<dbReference type="PANTHER" id="PTHR33202:SF1">
    <property type="entry name" value="FERRIC UPTAKE REGULATION PROTEIN"/>
    <property type="match status" value="1"/>
</dbReference>
<dbReference type="CDD" id="cd07153">
    <property type="entry name" value="Fur_like"/>
    <property type="match status" value="1"/>
</dbReference>
<keyword evidence="4" id="KW-0678">Repressor</keyword>
<evidence type="ECO:0000313" key="9">
    <source>
        <dbReference type="EMBL" id="MCF6137935.1"/>
    </source>
</evidence>
<dbReference type="InterPro" id="IPR002481">
    <property type="entry name" value="FUR"/>
</dbReference>
<keyword evidence="3" id="KW-0963">Cytoplasm</keyword>
<dbReference type="Gene3D" id="3.30.1490.190">
    <property type="match status" value="1"/>
</dbReference>
<dbReference type="EMBL" id="JAKIJS010000001">
    <property type="protein sequence ID" value="MCF6137935.1"/>
    <property type="molecule type" value="Genomic_DNA"/>
</dbReference>
<evidence type="ECO:0000256" key="6">
    <source>
        <dbReference type="ARBA" id="ARBA00023015"/>
    </source>
</evidence>
<comment type="caution">
    <text evidence="9">The sequence shown here is derived from an EMBL/GenBank/DDBJ whole genome shotgun (WGS) entry which is preliminary data.</text>
</comment>
<dbReference type="Pfam" id="PF01475">
    <property type="entry name" value="FUR"/>
    <property type="match status" value="1"/>
</dbReference>
<keyword evidence="8" id="KW-0804">Transcription</keyword>
<sequence>MNVSEALKILKDHGYKYTRKRELFLELFASERRYLTAREVLEYLKPTFSGLSFDTIYRNLSVFTELGILEETELDGEKRFRYSCMMPGHHHHMICLTCGKTSAVKACPMNDIESDDFQITDHKFEIYGYCKECH</sequence>
<comment type="subcellular location">
    <subcellularLocation>
        <location evidence="1">Cytoplasm</location>
    </subcellularLocation>
</comment>
<keyword evidence="7" id="KW-0238">DNA-binding</keyword>
<keyword evidence="10" id="KW-1185">Reference proteome</keyword>
<dbReference type="PANTHER" id="PTHR33202">
    <property type="entry name" value="ZINC UPTAKE REGULATION PROTEIN"/>
    <property type="match status" value="1"/>
</dbReference>
<comment type="similarity">
    <text evidence="2">Belongs to the Fur family.</text>
</comment>
<organism evidence="9 10">
    <name type="scientific">Pseudalkalibacillus berkeleyi</name>
    <dbReference type="NCBI Taxonomy" id="1069813"/>
    <lineage>
        <taxon>Bacteria</taxon>
        <taxon>Bacillati</taxon>
        <taxon>Bacillota</taxon>
        <taxon>Bacilli</taxon>
        <taxon>Bacillales</taxon>
        <taxon>Fictibacillaceae</taxon>
        <taxon>Pseudalkalibacillus</taxon>
    </lineage>
</organism>
<dbReference type="SUPFAM" id="SSF46785">
    <property type="entry name" value="Winged helix' DNA-binding domain"/>
    <property type="match status" value="1"/>
</dbReference>
<evidence type="ECO:0000313" key="10">
    <source>
        <dbReference type="Proteomes" id="UP001649381"/>
    </source>
</evidence>
<gene>
    <name evidence="9" type="ORF">L2716_09395</name>
</gene>
<protein>
    <submittedName>
        <fullName evidence="9">Transcriptional repressor</fullName>
    </submittedName>
</protein>
<keyword evidence="6" id="KW-0805">Transcription regulation</keyword>
<dbReference type="Proteomes" id="UP001649381">
    <property type="component" value="Unassembled WGS sequence"/>
</dbReference>
<dbReference type="RefSeq" id="WP_236333955.1">
    <property type="nucleotide sequence ID" value="NZ_JAKIJS010000001.1"/>
</dbReference>
<evidence type="ECO:0000256" key="3">
    <source>
        <dbReference type="ARBA" id="ARBA00022490"/>
    </source>
</evidence>
<proteinExistence type="inferred from homology"/>
<evidence type="ECO:0000256" key="1">
    <source>
        <dbReference type="ARBA" id="ARBA00004496"/>
    </source>
</evidence>
<evidence type="ECO:0000256" key="8">
    <source>
        <dbReference type="ARBA" id="ARBA00023163"/>
    </source>
</evidence>
<reference evidence="9 10" key="1">
    <citation type="submission" date="2022-01" db="EMBL/GenBank/DDBJ databases">
        <title>Alkalihalobacillus sp. EGI L200015, a novel bacterium isolated from a salt lake sediment.</title>
        <authorList>
            <person name="Gao L."/>
            <person name="Fang B.-Z."/>
            <person name="Li W.-J."/>
        </authorList>
    </citation>
    <scope>NUCLEOTIDE SEQUENCE [LARGE SCALE GENOMIC DNA]</scope>
    <source>
        <strain evidence="9 10">KCTC 12718</strain>
    </source>
</reference>
<dbReference type="InterPro" id="IPR043135">
    <property type="entry name" value="Fur_C"/>
</dbReference>
<accession>A0ABS9H2R1</accession>
<keyword evidence="5" id="KW-0862">Zinc</keyword>
<dbReference type="InterPro" id="IPR036388">
    <property type="entry name" value="WH-like_DNA-bd_sf"/>
</dbReference>
<evidence type="ECO:0000256" key="2">
    <source>
        <dbReference type="ARBA" id="ARBA00007957"/>
    </source>
</evidence>
<evidence type="ECO:0000256" key="4">
    <source>
        <dbReference type="ARBA" id="ARBA00022491"/>
    </source>
</evidence>
<name>A0ABS9H2R1_9BACL</name>